<protein>
    <submittedName>
        <fullName evidence="6">Taurine--2-oxoglutarate transaminase</fullName>
        <ecNumber evidence="6">2.6.1.55</ecNumber>
    </submittedName>
</protein>
<dbReference type="InterPro" id="IPR015422">
    <property type="entry name" value="PyrdxlP-dep_Trfase_small"/>
</dbReference>
<dbReference type="InterPro" id="IPR015424">
    <property type="entry name" value="PyrdxlP-dep_Trfase"/>
</dbReference>
<evidence type="ECO:0000256" key="4">
    <source>
        <dbReference type="RuleBase" id="RU003560"/>
    </source>
</evidence>
<dbReference type="PROSITE" id="PS00600">
    <property type="entry name" value="AA_TRANSFER_CLASS_3"/>
    <property type="match status" value="1"/>
</dbReference>
<comment type="cofactor">
    <cofactor evidence="1">
        <name>pyridoxal 5'-phosphate</name>
        <dbReference type="ChEBI" id="CHEBI:597326"/>
    </cofactor>
</comment>
<feature type="region of interest" description="Disordered" evidence="5">
    <location>
        <begin position="1"/>
        <end position="22"/>
    </location>
</feature>
<dbReference type="Proteomes" id="UP000571817">
    <property type="component" value="Unassembled WGS sequence"/>
</dbReference>
<dbReference type="GO" id="GO:0050322">
    <property type="term" value="F:taurine-2-oxoglutarate transaminase activity"/>
    <property type="evidence" value="ECO:0007669"/>
    <property type="project" value="UniProtKB-EC"/>
</dbReference>
<evidence type="ECO:0000256" key="5">
    <source>
        <dbReference type="SAM" id="MobiDB-lite"/>
    </source>
</evidence>
<evidence type="ECO:0000313" key="7">
    <source>
        <dbReference type="Proteomes" id="UP000571817"/>
    </source>
</evidence>
<dbReference type="CDD" id="cd00610">
    <property type="entry name" value="OAT_like"/>
    <property type="match status" value="1"/>
</dbReference>
<evidence type="ECO:0000256" key="1">
    <source>
        <dbReference type="ARBA" id="ARBA00001933"/>
    </source>
</evidence>
<dbReference type="PANTHER" id="PTHR43094:SF1">
    <property type="entry name" value="AMINOTRANSFERASE CLASS-III"/>
    <property type="match status" value="1"/>
</dbReference>
<dbReference type="RefSeq" id="WP_179480950.1">
    <property type="nucleotide sequence ID" value="NZ_JACCFW010000001.1"/>
</dbReference>
<dbReference type="PANTHER" id="PTHR43094">
    <property type="entry name" value="AMINOTRANSFERASE"/>
    <property type="match status" value="1"/>
</dbReference>
<dbReference type="Gene3D" id="3.40.640.10">
    <property type="entry name" value="Type I PLP-dependent aspartate aminotransferase-like (Major domain)"/>
    <property type="match status" value="1"/>
</dbReference>
<dbReference type="EC" id="2.6.1.55" evidence="6"/>
<comment type="caution">
    <text evidence="6">The sequence shown here is derived from an EMBL/GenBank/DDBJ whole genome shotgun (WGS) entry which is preliminary data.</text>
</comment>
<evidence type="ECO:0000256" key="3">
    <source>
        <dbReference type="ARBA" id="ARBA00022898"/>
    </source>
</evidence>
<dbReference type="AlphaFoldDB" id="A0A853DIB8"/>
<dbReference type="NCBIfam" id="NF004718">
    <property type="entry name" value="PRK06062.1"/>
    <property type="match status" value="1"/>
</dbReference>
<name>A0A853DIB8_9MICO</name>
<keyword evidence="6" id="KW-0032">Aminotransferase</keyword>
<dbReference type="FunFam" id="3.40.640.10:FF:000004">
    <property type="entry name" value="Acetylornithine aminotransferase"/>
    <property type="match status" value="1"/>
</dbReference>
<dbReference type="InterPro" id="IPR049704">
    <property type="entry name" value="Aminotrans_3_PPA_site"/>
</dbReference>
<dbReference type="InterPro" id="IPR015421">
    <property type="entry name" value="PyrdxlP-dep_Trfase_major"/>
</dbReference>
<dbReference type="Gene3D" id="3.90.1150.10">
    <property type="entry name" value="Aspartate Aminotransferase, domain 1"/>
    <property type="match status" value="1"/>
</dbReference>
<dbReference type="InterPro" id="IPR005814">
    <property type="entry name" value="Aminotrans_3"/>
</dbReference>
<gene>
    <name evidence="6" type="ORF">HNR15_001747</name>
</gene>
<keyword evidence="3 4" id="KW-0663">Pyridoxal phosphate</keyword>
<organism evidence="6 7">
    <name type="scientific">Allobranchiibius huperziae</name>
    <dbReference type="NCBI Taxonomy" id="1874116"/>
    <lineage>
        <taxon>Bacteria</taxon>
        <taxon>Bacillati</taxon>
        <taxon>Actinomycetota</taxon>
        <taxon>Actinomycetes</taxon>
        <taxon>Micrococcales</taxon>
        <taxon>Dermacoccaceae</taxon>
        <taxon>Allobranchiibius</taxon>
    </lineage>
</organism>
<sequence>MTDSILRETATDAEPTDPASLLGRGDEAQVRADDRHVFHSWSAQAAIDPLPIEHAQGSYFWDYAGKRYLDFSSQLVNMNIGYQHPRLVAAIVEQAQRLCSIQPAFANDVRGEAARLITERAPEGLNTVFFTNGGADANENAVRMARLHTGRQKVLAAYRSYHGSTAGAISLTGDPRRWPSEPAVPGTVRYFGPYLYRSAFHAETKQEECDRALAHLRELVMLEGPHTIAALVLETVVGTNGILVPPPGYLDGVRALCDEHGILLIADEVMSGFGRCGEWFALDHWGMTPDLITFAKGVNSGYVPIGGVLISDTVAATFADRPFPGGLTYSGHPLACASAVASIRIFEDEGILANARMLGEEVIAPGLAELATKHPCIGEVRGLGVFWAVELVRDRATREPLVPFNAAGADAAPMTQFAAACKSEGLWPFTHFNRTHVVPPCTSTPDEVREGLAMLDVALEAADRHTTGA</sequence>
<dbReference type="SUPFAM" id="SSF53383">
    <property type="entry name" value="PLP-dependent transferases"/>
    <property type="match status" value="1"/>
</dbReference>
<dbReference type="Pfam" id="PF00202">
    <property type="entry name" value="Aminotran_3"/>
    <property type="match status" value="1"/>
</dbReference>
<comment type="similarity">
    <text evidence="2 4">Belongs to the class-III pyridoxal-phosphate-dependent aminotransferase family.</text>
</comment>
<keyword evidence="7" id="KW-1185">Reference proteome</keyword>
<keyword evidence="6" id="KW-0808">Transferase</keyword>
<feature type="compositionally biased region" description="Basic and acidic residues" evidence="5">
    <location>
        <begin position="1"/>
        <end position="10"/>
    </location>
</feature>
<dbReference type="EMBL" id="JACCFW010000001">
    <property type="protein sequence ID" value="NYJ74784.1"/>
    <property type="molecule type" value="Genomic_DNA"/>
</dbReference>
<proteinExistence type="inferred from homology"/>
<reference evidence="6 7" key="1">
    <citation type="submission" date="2020-07" db="EMBL/GenBank/DDBJ databases">
        <title>Sequencing the genomes of 1000 actinobacteria strains.</title>
        <authorList>
            <person name="Klenk H.-P."/>
        </authorList>
    </citation>
    <scope>NUCLEOTIDE SEQUENCE [LARGE SCALE GENOMIC DNA]</scope>
    <source>
        <strain evidence="6 7">DSM 29531</strain>
    </source>
</reference>
<accession>A0A853DIB8</accession>
<dbReference type="GO" id="GO:0030170">
    <property type="term" value="F:pyridoxal phosphate binding"/>
    <property type="evidence" value="ECO:0007669"/>
    <property type="project" value="InterPro"/>
</dbReference>
<evidence type="ECO:0000256" key="2">
    <source>
        <dbReference type="ARBA" id="ARBA00008954"/>
    </source>
</evidence>
<evidence type="ECO:0000313" key="6">
    <source>
        <dbReference type="EMBL" id="NYJ74784.1"/>
    </source>
</evidence>
<dbReference type="GO" id="GO:0005829">
    <property type="term" value="C:cytosol"/>
    <property type="evidence" value="ECO:0007669"/>
    <property type="project" value="TreeGrafter"/>
</dbReference>